<feature type="compositionally biased region" description="Basic and acidic residues" evidence="1">
    <location>
        <begin position="46"/>
        <end position="57"/>
    </location>
</feature>
<name>A0A6A6WPE8_9PLEO</name>
<sequence>MDGNRLMNNDFPHKSISMSSSPFSLSYPHTLRPTSDRTNPIVRKRTTNDSTERRTTTPDRNTTIQSSKNMAPTYRTAAFLIVALTSLVTGASAALHQDSTAAVEPTTLLTTRRLVTRESVADASAAPSQDSTAAVEPTTLLTTTTRRLVTRGSVDPRALPTSRHPVACASVVSRAATDPTVVIITKTEAKTEASNPMATPHTLAERDYTSGKFLVLEGTRTADLGDGRWGGKMGLRWGKGG</sequence>
<proteinExistence type="predicted"/>
<accession>A0A6A6WPE8</accession>
<evidence type="ECO:0000256" key="1">
    <source>
        <dbReference type="SAM" id="MobiDB-lite"/>
    </source>
</evidence>
<protein>
    <submittedName>
        <fullName evidence="2">Uncharacterized protein</fullName>
    </submittedName>
</protein>
<organism evidence="2 3">
    <name type="scientific">Melanomma pulvis-pyrius CBS 109.77</name>
    <dbReference type="NCBI Taxonomy" id="1314802"/>
    <lineage>
        <taxon>Eukaryota</taxon>
        <taxon>Fungi</taxon>
        <taxon>Dikarya</taxon>
        <taxon>Ascomycota</taxon>
        <taxon>Pezizomycotina</taxon>
        <taxon>Dothideomycetes</taxon>
        <taxon>Pleosporomycetidae</taxon>
        <taxon>Pleosporales</taxon>
        <taxon>Melanommataceae</taxon>
        <taxon>Melanomma</taxon>
    </lineage>
</organism>
<dbReference type="EMBL" id="MU002589">
    <property type="protein sequence ID" value="KAF2785969.1"/>
    <property type="molecule type" value="Genomic_DNA"/>
</dbReference>
<evidence type="ECO:0000313" key="2">
    <source>
        <dbReference type="EMBL" id="KAF2785969.1"/>
    </source>
</evidence>
<keyword evidence="3" id="KW-1185">Reference proteome</keyword>
<reference evidence="2" key="1">
    <citation type="journal article" date="2020" name="Stud. Mycol.">
        <title>101 Dothideomycetes genomes: a test case for predicting lifestyles and emergence of pathogens.</title>
        <authorList>
            <person name="Haridas S."/>
            <person name="Albert R."/>
            <person name="Binder M."/>
            <person name="Bloem J."/>
            <person name="Labutti K."/>
            <person name="Salamov A."/>
            <person name="Andreopoulos B."/>
            <person name="Baker S."/>
            <person name="Barry K."/>
            <person name="Bills G."/>
            <person name="Bluhm B."/>
            <person name="Cannon C."/>
            <person name="Castanera R."/>
            <person name="Culley D."/>
            <person name="Daum C."/>
            <person name="Ezra D."/>
            <person name="Gonzalez J."/>
            <person name="Henrissat B."/>
            <person name="Kuo A."/>
            <person name="Liang C."/>
            <person name="Lipzen A."/>
            <person name="Lutzoni F."/>
            <person name="Magnuson J."/>
            <person name="Mondo S."/>
            <person name="Nolan M."/>
            <person name="Ohm R."/>
            <person name="Pangilinan J."/>
            <person name="Park H.-J."/>
            <person name="Ramirez L."/>
            <person name="Alfaro M."/>
            <person name="Sun H."/>
            <person name="Tritt A."/>
            <person name="Yoshinaga Y."/>
            <person name="Zwiers L.-H."/>
            <person name="Turgeon B."/>
            <person name="Goodwin S."/>
            <person name="Spatafora J."/>
            <person name="Crous P."/>
            <person name="Grigoriev I."/>
        </authorList>
    </citation>
    <scope>NUCLEOTIDE SEQUENCE</scope>
    <source>
        <strain evidence="2">CBS 109.77</strain>
    </source>
</reference>
<gene>
    <name evidence="2" type="ORF">K505DRAFT_330670</name>
</gene>
<dbReference type="Proteomes" id="UP000799757">
    <property type="component" value="Unassembled WGS sequence"/>
</dbReference>
<feature type="region of interest" description="Disordered" evidence="1">
    <location>
        <begin position="18"/>
        <end position="66"/>
    </location>
</feature>
<dbReference type="AlphaFoldDB" id="A0A6A6WPE8"/>
<evidence type="ECO:0000313" key="3">
    <source>
        <dbReference type="Proteomes" id="UP000799757"/>
    </source>
</evidence>